<evidence type="ECO:0000256" key="7">
    <source>
        <dbReference type="ARBA" id="ARBA00023128"/>
    </source>
</evidence>
<evidence type="ECO:0000256" key="10">
    <source>
        <dbReference type="RuleBase" id="RU000488"/>
    </source>
</evidence>
<dbReference type="AlphaFoldDB" id="H2ZQA9"/>
<keyword evidence="13" id="KW-1185">Reference proteome</keyword>
<feature type="repeat" description="Solcar" evidence="9">
    <location>
        <begin position="129"/>
        <end position="212"/>
    </location>
</feature>
<evidence type="ECO:0000256" key="5">
    <source>
        <dbReference type="ARBA" id="ARBA00022737"/>
    </source>
</evidence>
<keyword evidence="7" id="KW-0496">Mitochondrion</keyword>
<keyword evidence="6" id="KW-1133">Transmembrane helix</keyword>
<evidence type="ECO:0000256" key="3">
    <source>
        <dbReference type="ARBA" id="ARBA00022448"/>
    </source>
</evidence>
<name>H2ZQA9_CIOSA</name>
<keyword evidence="4 9" id="KW-0812">Transmembrane</keyword>
<feature type="compositionally biased region" description="Basic and acidic residues" evidence="11">
    <location>
        <begin position="27"/>
        <end position="110"/>
    </location>
</feature>
<proteinExistence type="inferred from homology"/>
<dbReference type="Proteomes" id="UP000007875">
    <property type="component" value="Unassembled WGS sequence"/>
</dbReference>
<evidence type="ECO:0000256" key="1">
    <source>
        <dbReference type="ARBA" id="ARBA00004225"/>
    </source>
</evidence>
<accession>H2ZQA9</accession>
<feature type="compositionally biased region" description="Basic and acidic residues" evidence="11">
    <location>
        <begin position="1"/>
        <end position="19"/>
    </location>
</feature>
<protein>
    <recommendedName>
        <fullName evidence="14">Mitochondrial carrier protein</fullName>
    </recommendedName>
</protein>
<reference evidence="12" key="3">
    <citation type="submission" date="2025-09" db="UniProtKB">
        <authorList>
            <consortium name="Ensembl"/>
        </authorList>
    </citation>
    <scope>IDENTIFICATION</scope>
</reference>
<comment type="similarity">
    <text evidence="2 10">Belongs to the mitochondrial carrier (TC 2.A.29) family.</text>
</comment>
<evidence type="ECO:0000256" key="9">
    <source>
        <dbReference type="PROSITE-ProRule" id="PRU00282"/>
    </source>
</evidence>
<comment type="subcellular location">
    <subcellularLocation>
        <location evidence="1">Mitochondrion membrane</location>
        <topology evidence="1">Multi-pass membrane protein</topology>
    </subcellularLocation>
</comment>
<evidence type="ECO:0008006" key="14">
    <source>
        <dbReference type="Google" id="ProtNLM"/>
    </source>
</evidence>
<organism evidence="12 13">
    <name type="scientific">Ciona savignyi</name>
    <name type="common">Pacific transparent sea squirt</name>
    <dbReference type="NCBI Taxonomy" id="51511"/>
    <lineage>
        <taxon>Eukaryota</taxon>
        <taxon>Metazoa</taxon>
        <taxon>Chordata</taxon>
        <taxon>Tunicata</taxon>
        <taxon>Ascidiacea</taxon>
        <taxon>Phlebobranchia</taxon>
        <taxon>Cionidae</taxon>
        <taxon>Ciona</taxon>
    </lineage>
</organism>
<reference evidence="12" key="2">
    <citation type="submission" date="2025-08" db="UniProtKB">
        <authorList>
            <consortium name="Ensembl"/>
        </authorList>
    </citation>
    <scope>IDENTIFICATION</scope>
</reference>
<feature type="region of interest" description="Disordered" evidence="11">
    <location>
        <begin position="1"/>
        <end position="120"/>
    </location>
</feature>
<dbReference type="Ensembl" id="ENSCSAVT00000019988.1">
    <property type="protein sequence ID" value="ENSCSAVP00000019775.1"/>
    <property type="gene ID" value="ENSCSAVG00000011601.1"/>
</dbReference>
<dbReference type="SUPFAM" id="SSF103506">
    <property type="entry name" value="Mitochondrial carrier"/>
    <property type="match status" value="1"/>
</dbReference>
<evidence type="ECO:0000256" key="6">
    <source>
        <dbReference type="ARBA" id="ARBA00022989"/>
    </source>
</evidence>
<keyword evidence="3 10" id="KW-0813">Transport</keyword>
<evidence type="ECO:0000313" key="12">
    <source>
        <dbReference type="Ensembl" id="ENSCSAVP00000019775.1"/>
    </source>
</evidence>
<dbReference type="InterPro" id="IPR023395">
    <property type="entry name" value="MCP_dom_sf"/>
</dbReference>
<evidence type="ECO:0000256" key="4">
    <source>
        <dbReference type="ARBA" id="ARBA00022692"/>
    </source>
</evidence>
<dbReference type="InterPro" id="IPR050567">
    <property type="entry name" value="Mitochondrial_Carrier"/>
</dbReference>
<dbReference type="GeneTree" id="ENSGT00940000173007"/>
<sequence length="238" mass="26413">MSLDIDEKRKEVKNGKEYIKPTNVNIKRHDQVNKKKTATEKNDVDMKRHDQVNKKETATAKNDVDMKRHDQENKKETATAKNDVDMKRHDQVNKKETATEKKEVVKKSQGEVENGENANETEIDETMAAHTGDAFIAGWVGGAASVLVSHPLDTVKVRLQTNTAYKGAMDCAIKTFTKEGVRGFYKGMSFPLASAAAYNALVFGIYSNTTKLLCYVRYGDSGEVPRCSDIFIAAMAAG</sequence>
<keyword evidence="8 9" id="KW-0472">Membrane</keyword>
<dbReference type="GO" id="GO:0031966">
    <property type="term" value="C:mitochondrial membrane"/>
    <property type="evidence" value="ECO:0007669"/>
    <property type="project" value="UniProtKB-SubCell"/>
</dbReference>
<dbReference type="HOGENOM" id="CLU_1168162_0_0_1"/>
<dbReference type="Pfam" id="PF00153">
    <property type="entry name" value="Mito_carr"/>
    <property type="match status" value="1"/>
</dbReference>
<evidence type="ECO:0000256" key="8">
    <source>
        <dbReference type="ARBA" id="ARBA00023136"/>
    </source>
</evidence>
<keyword evidence="5" id="KW-0677">Repeat</keyword>
<evidence type="ECO:0000313" key="13">
    <source>
        <dbReference type="Proteomes" id="UP000007875"/>
    </source>
</evidence>
<dbReference type="Gene3D" id="1.50.40.10">
    <property type="entry name" value="Mitochondrial carrier domain"/>
    <property type="match status" value="1"/>
</dbReference>
<evidence type="ECO:0000256" key="2">
    <source>
        <dbReference type="ARBA" id="ARBA00006375"/>
    </source>
</evidence>
<dbReference type="PROSITE" id="PS50920">
    <property type="entry name" value="SOLCAR"/>
    <property type="match status" value="1"/>
</dbReference>
<reference evidence="13" key="1">
    <citation type="submission" date="2003-08" db="EMBL/GenBank/DDBJ databases">
        <authorList>
            <person name="Birren B."/>
            <person name="Nusbaum C."/>
            <person name="Abebe A."/>
            <person name="Abouelleil A."/>
            <person name="Adekoya E."/>
            <person name="Ait-zahra M."/>
            <person name="Allen N."/>
            <person name="Allen T."/>
            <person name="An P."/>
            <person name="Anderson M."/>
            <person name="Anderson S."/>
            <person name="Arachchi H."/>
            <person name="Armbruster J."/>
            <person name="Bachantsang P."/>
            <person name="Baldwin J."/>
            <person name="Barry A."/>
            <person name="Bayul T."/>
            <person name="Blitshsteyn B."/>
            <person name="Bloom T."/>
            <person name="Blye J."/>
            <person name="Boguslavskiy L."/>
            <person name="Borowsky M."/>
            <person name="Boukhgalter B."/>
            <person name="Brunache A."/>
            <person name="Butler J."/>
            <person name="Calixte N."/>
            <person name="Calvo S."/>
            <person name="Camarata J."/>
            <person name="Campo K."/>
            <person name="Chang J."/>
            <person name="Cheshatsang Y."/>
            <person name="Citroen M."/>
            <person name="Collymore A."/>
            <person name="Considine T."/>
            <person name="Cook A."/>
            <person name="Cooke P."/>
            <person name="Corum B."/>
            <person name="Cuomo C."/>
            <person name="David R."/>
            <person name="Dawoe T."/>
            <person name="Degray S."/>
            <person name="Dodge S."/>
            <person name="Dooley K."/>
            <person name="Dorje P."/>
            <person name="Dorjee K."/>
            <person name="Dorris L."/>
            <person name="Duffey N."/>
            <person name="Dupes A."/>
            <person name="Elkins T."/>
            <person name="Engels R."/>
            <person name="Erickson J."/>
            <person name="Farina A."/>
            <person name="Faro S."/>
            <person name="Ferreira P."/>
            <person name="Fischer H."/>
            <person name="Fitzgerald M."/>
            <person name="Foley K."/>
            <person name="Gage D."/>
            <person name="Galagan J."/>
            <person name="Gearin G."/>
            <person name="Gnerre S."/>
            <person name="Gnirke A."/>
            <person name="Goyette A."/>
            <person name="Graham J."/>
            <person name="Grandbois E."/>
            <person name="Gyaltsen K."/>
            <person name="Hafez N."/>
            <person name="Hagopian D."/>
            <person name="Hagos B."/>
            <person name="Hall J."/>
            <person name="Hatcher B."/>
            <person name="Heller A."/>
            <person name="Higgins H."/>
            <person name="Honan T."/>
            <person name="Horn A."/>
            <person name="Houde N."/>
            <person name="Hughes L."/>
            <person name="Hulme W."/>
            <person name="Husby E."/>
            <person name="Iliev I."/>
            <person name="Jaffe D."/>
            <person name="Jones C."/>
            <person name="Kamal M."/>
            <person name="Kamat A."/>
            <person name="Kamvysselis M."/>
            <person name="Karlsson E."/>
            <person name="Kells C."/>
            <person name="Kieu A."/>
            <person name="Kisner P."/>
            <person name="Kodira C."/>
            <person name="Kulbokas E."/>
            <person name="Labutti K."/>
            <person name="Lama D."/>
            <person name="Landers T."/>
            <person name="Leger J."/>
            <person name="Levine S."/>
            <person name="Lewis D."/>
            <person name="Lewis T."/>
            <person name="Lindblad-toh K."/>
            <person name="Liu X."/>
            <person name="Lokyitsang T."/>
            <person name="Lokyitsang Y."/>
            <person name="Lucien O."/>
            <person name="Lui A."/>
            <person name="Ma L.J."/>
            <person name="Mabbitt R."/>
            <person name="Macdonald J."/>
            <person name="Maclean C."/>
            <person name="Major J."/>
            <person name="Manning J."/>
            <person name="Marabella R."/>
            <person name="Maru K."/>
            <person name="Matthews C."/>
            <person name="Mauceli E."/>
            <person name="Mccarthy M."/>
            <person name="Mcdonough S."/>
            <person name="Mcghee T."/>
            <person name="Meldrim J."/>
            <person name="Meneus L."/>
            <person name="Mesirov J."/>
            <person name="Mihalev A."/>
            <person name="Mihova T."/>
            <person name="Mikkelsen T."/>
            <person name="Mlenga V."/>
            <person name="Moru K."/>
            <person name="Mozes J."/>
            <person name="Mulrain L."/>
            <person name="Munson G."/>
            <person name="Naylor J."/>
            <person name="Newes C."/>
            <person name="Nguyen C."/>
            <person name="Nguyen N."/>
            <person name="Nguyen T."/>
            <person name="Nicol R."/>
            <person name="Nielsen C."/>
            <person name="Nizzari M."/>
            <person name="Norbu C."/>
            <person name="Norbu N."/>
            <person name="O'donnell P."/>
            <person name="Okoawo O."/>
            <person name="O'leary S."/>
            <person name="Omotosho B."/>
            <person name="O'neill K."/>
            <person name="Osman S."/>
            <person name="Parker S."/>
            <person name="Perrin D."/>
            <person name="Phunkhang P."/>
            <person name="Piqani B."/>
            <person name="Purcell S."/>
            <person name="Rachupka T."/>
            <person name="Ramasamy U."/>
            <person name="Rameau R."/>
            <person name="Ray V."/>
            <person name="Raymond C."/>
            <person name="Retta R."/>
            <person name="Richardson S."/>
            <person name="Rise C."/>
            <person name="Rodriguez J."/>
            <person name="Rogers J."/>
            <person name="Rogov P."/>
            <person name="Rutman M."/>
            <person name="Schupbach R."/>
            <person name="Seaman C."/>
            <person name="Settipalli S."/>
            <person name="Sharpe T."/>
            <person name="Sheridan J."/>
            <person name="Sherpa N."/>
            <person name="Shi J."/>
            <person name="Smirnov S."/>
            <person name="Smith C."/>
            <person name="Sougnez C."/>
            <person name="Spencer B."/>
            <person name="Stalker J."/>
            <person name="Stange-thomann N."/>
            <person name="Stavropoulos S."/>
            <person name="Stetson K."/>
            <person name="Stone C."/>
            <person name="Stone S."/>
            <person name="Stubbs M."/>
            <person name="Talamas J."/>
            <person name="Tchuinga P."/>
            <person name="Tenzing P."/>
            <person name="Tesfaye S."/>
            <person name="Theodore J."/>
            <person name="Thoulutsang Y."/>
            <person name="Topham K."/>
            <person name="Towey S."/>
            <person name="Tsamla T."/>
            <person name="Tsomo N."/>
            <person name="Vallee D."/>
            <person name="Vassiliev H."/>
            <person name="Venkataraman V."/>
            <person name="Vinson J."/>
            <person name="Vo A."/>
            <person name="Wade C."/>
            <person name="Wang S."/>
            <person name="Wangchuk T."/>
            <person name="Wangdi T."/>
            <person name="Whittaker C."/>
            <person name="Wilkinson J."/>
            <person name="Wu Y."/>
            <person name="Wyman D."/>
            <person name="Yadav S."/>
            <person name="Yang S."/>
            <person name="Yang X."/>
            <person name="Yeager S."/>
            <person name="Yee E."/>
            <person name="Young G."/>
            <person name="Zainoun J."/>
            <person name="Zembeck L."/>
            <person name="Zimmer A."/>
            <person name="Zody M."/>
            <person name="Lander E."/>
        </authorList>
    </citation>
    <scope>NUCLEOTIDE SEQUENCE [LARGE SCALE GENOMIC DNA]</scope>
</reference>
<dbReference type="eggNOG" id="KOG0758">
    <property type="taxonomic scope" value="Eukaryota"/>
</dbReference>
<dbReference type="GO" id="GO:0022857">
    <property type="term" value="F:transmembrane transporter activity"/>
    <property type="evidence" value="ECO:0007669"/>
    <property type="project" value="TreeGrafter"/>
</dbReference>
<evidence type="ECO:0000256" key="11">
    <source>
        <dbReference type="SAM" id="MobiDB-lite"/>
    </source>
</evidence>
<dbReference type="STRING" id="51511.ENSCSAVP00000019775"/>
<dbReference type="InParanoid" id="H2ZQA9"/>
<dbReference type="PANTHER" id="PTHR45624:SF10">
    <property type="entry name" value="SLC (SOLUTE CARRIER) HOMOLOG"/>
    <property type="match status" value="1"/>
</dbReference>
<dbReference type="InterPro" id="IPR018108">
    <property type="entry name" value="MCP_transmembrane"/>
</dbReference>
<dbReference type="PANTHER" id="PTHR45624">
    <property type="entry name" value="MITOCHONDRIAL BASIC AMINO ACIDS TRANSPORTER-RELATED"/>
    <property type="match status" value="1"/>
</dbReference>